<sequence length="77" mass="8725">MPVSQVRQIALTTAERRRLEILAYSQTAPHRLVIRARMVLDTAHGHSNNAIARRQQVSVDTVRLWRGGSVEPLENLL</sequence>
<name>A0ABW1CHD3_9ACTN</name>
<dbReference type="Proteomes" id="UP001596058">
    <property type="component" value="Unassembled WGS sequence"/>
</dbReference>
<dbReference type="InterPro" id="IPR009057">
    <property type="entry name" value="Homeodomain-like_sf"/>
</dbReference>
<gene>
    <name evidence="1" type="ORF">ACFPZ3_09375</name>
</gene>
<dbReference type="EMBL" id="JBHSPA010000012">
    <property type="protein sequence ID" value="MFC5824058.1"/>
    <property type="molecule type" value="Genomic_DNA"/>
</dbReference>
<accession>A0ABW1CHD3</accession>
<dbReference type="SUPFAM" id="SSF46689">
    <property type="entry name" value="Homeodomain-like"/>
    <property type="match status" value="1"/>
</dbReference>
<evidence type="ECO:0000313" key="1">
    <source>
        <dbReference type="EMBL" id="MFC5824058.1"/>
    </source>
</evidence>
<evidence type="ECO:0000313" key="2">
    <source>
        <dbReference type="Proteomes" id="UP001596058"/>
    </source>
</evidence>
<organism evidence="1 2">
    <name type="scientific">Nonomuraea insulae</name>
    <dbReference type="NCBI Taxonomy" id="1616787"/>
    <lineage>
        <taxon>Bacteria</taxon>
        <taxon>Bacillati</taxon>
        <taxon>Actinomycetota</taxon>
        <taxon>Actinomycetes</taxon>
        <taxon>Streptosporangiales</taxon>
        <taxon>Streptosporangiaceae</taxon>
        <taxon>Nonomuraea</taxon>
    </lineage>
</organism>
<reference evidence="2" key="1">
    <citation type="journal article" date="2019" name="Int. J. Syst. Evol. Microbiol.">
        <title>The Global Catalogue of Microorganisms (GCM) 10K type strain sequencing project: providing services to taxonomists for standard genome sequencing and annotation.</title>
        <authorList>
            <consortium name="The Broad Institute Genomics Platform"/>
            <consortium name="The Broad Institute Genome Sequencing Center for Infectious Disease"/>
            <person name="Wu L."/>
            <person name="Ma J."/>
        </authorList>
    </citation>
    <scope>NUCLEOTIDE SEQUENCE [LARGE SCALE GENOMIC DNA]</scope>
    <source>
        <strain evidence="2">CCUG 53903</strain>
    </source>
</reference>
<dbReference type="RefSeq" id="WP_379513589.1">
    <property type="nucleotide sequence ID" value="NZ_JBHSPA010000012.1"/>
</dbReference>
<keyword evidence="2" id="KW-1185">Reference proteome</keyword>
<protein>
    <submittedName>
        <fullName evidence="1">Helix-turn-helix domain-containing protein</fullName>
    </submittedName>
</protein>
<proteinExistence type="predicted"/>
<comment type="caution">
    <text evidence="1">The sequence shown here is derived from an EMBL/GenBank/DDBJ whole genome shotgun (WGS) entry which is preliminary data.</text>
</comment>
<dbReference type="Pfam" id="PF13384">
    <property type="entry name" value="HTH_23"/>
    <property type="match status" value="1"/>
</dbReference>